<dbReference type="EMBL" id="MUJZ01054684">
    <property type="protein sequence ID" value="OTF72777.1"/>
    <property type="molecule type" value="Genomic_DNA"/>
</dbReference>
<sequence>MIPGLIIDPEDVGISSTIIHGPTSTTTNLTEQYQPESVLQSSEDSGIFARSGDNHRRIVRNNDIESVEENSPLLCSLDDSAINVHIPEKNAISFFQALKIPVSFFLKQKKF</sequence>
<gene>
    <name evidence="1" type="ORF">BLA29_011386</name>
</gene>
<reference evidence="1 2" key="1">
    <citation type="submission" date="2017-03" db="EMBL/GenBank/DDBJ databases">
        <title>Genome Survey of Euroglyphus maynei.</title>
        <authorList>
            <person name="Arlian L.G."/>
            <person name="Morgan M.S."/>
            <person name="Rider S.D."/>
        </authorList>
    </citation>
    <scope>NUCLEOTIDE SEQUENCE [LARGE SCALE GENOMIC DNA]</scope>
    <source>
        <strain evidence="1">Arlian Lab</strain>
        <tissue evidence="1">Whole body</tissue>
    </source>
</reference>
<keyword evidence="2" id="KW-1185">Reference proteome</keyword>
<dbReference type="AlphaFoldDB" id="A0A1Y3AXQ4"/>
<accession>A0A1Y3AXQ4</accession>
<protein>
    <submittedName>
        <fullName evidence="1">Uncharacterized protein</fullName>
    </submittedName>
</protein>
<evidence type="ECO:0000313" key="1">
    <source>
        <dbReference type="EMBL" id="OTF72777.1"/>
    </source>
</evidence>
<evidence type="ECO:0000313" key="2">
    <source>
        <dbReference type="Proteomes" id="UP000194236"/>
    </source>
</evidence>
<proteinExistence type="predicted"/>
<name>A0A1Y3AXQ4_EURMA</name>
<organism evidence="1 2">
    <name type="scientific">Euroglyphus maynei</name>
    <name type="common">Mayne's house dust mite</name>
    <dbReference type="NCBI Taxonomy" id="6958"/>
    <lineage>
        <taxon>Eukaryota</taxon>
        <taxon>Metazoa</taxon>
        <taxon>Ecdysozoa</taxon>
        <taxon>Arthropoda</taxon>
        <taxon>Chelicerata</taxon>
        <taxon>Arachnida</taxon>
        <taxon>Acari</taxon>
        <taxon>Acariformes</taxon>
        <taxon>Sarcoptiformes</taxon>
        <taxon>Astigmata</taxon>
        <taxon>Psoroptidia</taxon>
        <taxon>Analgoidea</taxon>
        <taxon>Pyroglyphidae</taxon>
        <taxon>Pyroglyphinae</taxon>
        <taxon>Euroglyphus</taxon>
    </lineage>
</organism>
<dbReference type="Proteomes" id="UP000194236">
    <property type="component" value="Unassembled WGS sequence"/>
</dbReference>
<comment type="caution">
    <text evidence="1">The sequence shown here is derived from an EMBL/GenBank/DDBJ whole genome shotgun (WGS) entry which is preliminary data.</text>
</comment>